<reference evidence="4" key="2">
    <citation type="journal article" date="2019" name="Int. J. Syst. Evol. Microbiol.">
        <title>The Global Catalogue of Microorganisms (GCM) 10K type strain sequencing project: providing services to taxonomists for standard genome sequencing and annotation.</title>
        <authorList>
            <consortium name="The Broad Institute Genomics Platform"/>
            <consortium name="The Broad Institute Genome Sequencing Center for Infectious Disease"/>
            <person name="Wu L."/>
            <person name="Ma J."/>
        </authorList>
    </citation>
    <scope>NUCLEOTIDE SEQUENCE [LARGE SCALE GENOMIC DNA]</scope>
    <source>
        <strain evidence="4">JCM 9651</strain>
    </source>
</reference>
<gene>
    <name evidence="2" type="ORF">GCM10020367_00600</name>
    <name evidence="3" type="ORF">GCM10020367_68240</name>
</gene>
<evidence type="ECO:0000313" key="4">
    <source>
        <dbReference type="Proteomes" id="UP001499990"/>
    </source>
</evidence>
<accession>A0ABP6S3L8</accession>
<proteinExistence type="predicted"/>
<comment type="caution">
    <text evidence="2">The sequence shown here is derived from an EMBL/GenBank/DDBJ whole genome shotgun (WGS) entry which is preliminary data.</text>
</comment>
<reference evidence="2" key="3">
    <citation type="submission" date="2023-12" db="EMBL/GenBank/DDBJ databases">
        <authorList>
            <person name="Sun Q."/>
            <person name="Inoue M."/>
        </authorList>
    </citation>
    <scope>NUCLEOTIDE SEQUENCE</scope>
    <source>
        <strain evidence="2">JCM 9651</strain>
    </source>
</reference>
<sequence length="70" mass="7303">MLFEEAQDEGTGGDTEFLEAGVPRARAQPQPGTPDTVCEQGGVRRGIEEVSPCTTSVGTQMSGSTFHASC</sequence>
<evidence type="ECO:0000256" key="1">
    <source>
        <dbReference type="SAM" id="MobiDB-lite"/>
    </source>
</evidence>
<dbReference type="EMBL" id="BAAAYL010000001">
    <property type="protein sequence ID" value="GAA3380473.1"/>
    <property type="molecule type" value="Genomic_DNA"/>
</dbReference>
<keyword evidence="4" id="KW-1185">Reference proteome</keyword>
<organism evidence="2 4">
    <name type="scientific">Streptomyces sannanensis</name>
    <dbReference type="NCBI Taxonomy" id="285536"/>
    <lineage>
        <taxon>Bacteria</taxon>
        <taxon>Bacillati</taxon>
        <taxon>Actinomycetota</taxon>
        <taxon>Actinomycetes</taxon>
        <taxon>Kitasatosporales</taxon>
        <taxon>Streptomycetaceae</taxon>
        <taxon>Streptomyces</taxon>
    </lineage>
</organism>
<reference evidence="2" key="1">
    <citation type="journal article" date="2014" name="Int. J. Syst. Evol. Microbiol.">
        <title>Complete genome of a new Firmicutes species belonging to the dominant human colonic microbiota ('Ruminococcus bicirculans') reveals two chromosomes and a selective capacity to utilize plant glucans.</title>
        <authorList>
            <consortium name="NISC Comparative Sequencing Program"/>
            <person name="Wegmann U."/>
            <person name="Louis P."/>
            <person name="Goesmann A."/>
            <person name="Henrissat B."/>
            <person name="Duncan S.H."/>
            <person name="Flint H.J."/>
        </authorList>
    </citation>
    <scope>NUCLEOTIDE SEQUENCE</scope>
    <source>
        <strain evidence="2">JCM 9651</strain>
    </source>
</reference>
<evidence type="ECO:0000313" key="3">
    <source>
        <dbReference type="EMBL" id="GAA3380473.1"/>
    </source>
</evidence>
<protein>
    <submittedName>
        <fullName evidence="2">Uncharacterized protein</fullName>
    </submittedName>
</protein>
<evidence type="ECO:0000313" key="2">
    <source>
        <dbReference type="EMBL" id="GAA3367227.1"/>
    </source>
</evidence>
<dbReference type="RefSeq" id="WP_345033644.1">
    <property type="nucleotide sequence ID" value="NZ_BAAAYL010000001.1"/>
</dbReference>
<feature type="region of interest" description="Disordered" evidence="1">
    <location>
        <begin position="1"/>
        <end position="38"/>
    </location>
</feature>
<name>A0ABP6S3L8_9ACTN</name>
<dbReference type="Proteomes" id="UP001499990">
    <property type="component" value="Unassembled WGS sequence"/>
</dbReference>
<dbReference type="EMBL" id="BAAAYL010000001">
    <property type="protein sequence ID" value="GAA3367227.1"/>
    <property type="molecule type" value="Genomic_DNA"/>
</dbReference>